<proteinExistence type="predicted"/>
<feature type="domain" description="MAGE" evidence="2">
    <location>
        <begin position="107"/>
        <end position="306"/>
    </location>
</feature>
<feature type="compositionally biased region" description="Polar residues" evidence="1">
    <location>
        <begin position="1"/>
        <end position="23"/>
    </location>
</feature>
<dbReference type="Pfam" id="PF12440">
    <property type="entry name" value="MAGE_N"/>
    <property type="match status" value="1"/>
</dbReference>
<dbReference type="InterPro" id="IPR041898">
    <property type="entry name" value="MAGE_WH1"/>
</dbReference>
<dbReference type="EMBL" id="KE164619">
    <property type="protein sequence ID" value="EPQ19236.1"/>
    <property type="molecule type" value="Genomic_DNA"/>
</dbReference>
<reference evidence="3 4" key="1">
    <citation type="journal article" date="2013" name="Nat. Commun.">
        <title>Genome analysis reveals insights into physiology and longevity of the Brandt's bat Myotis brandtii.</title>
        <authorList>
            <person name="Seim I."/>
            <person name="Fang X."/>
            <person name="Xiong Z."/>
            <person name="Lobanov A.V."/>
            <person name="Huang Z."/>
            <person name="Ma S."/>
            <person name="Feng Y."/>
            <person name="Turanov A.A."/>
            <person name="Zhu Y."/>
            <person name="Lenz T.L."/>
            <person name="Gerashchenko M.V."/>
            <person name="Fan D."/>
            <person name="Hee Yim S."/>
            <person name="Yao X."/>
            <person name="Jordan D."/>
            <person name="Xiong Y."/>
            <person name="Ma Y."/>
            <person name="Lyapunov A.N."/>
            <person name="Chen G."/>
            <person name="Kulakova O.I."/>
            <person name="Sun Y."/>
            <person name="Lee S.G."/>
            <person name="Bronson R.T."/>
            <person name="Moskalev A.A."/>
            <person name="Sunyaev S.R."/>
            <person name="Zhang G."/>
            <person name="Krogh A."/>
            <person name="Wang J."/>
            <person name="Gladyshev V.N."/>
        </authorList>
    </citation>
    <scope>NUCLEOTIDE SEQUENCE [LARGE SCALE GENOMIC DNA]</scope>
</reference>
<dbReference type="Proteomes" id="UP000052978">
    <property type="component" value="Unassembled WGS sequence"/>
</dbReference>
<name>S7NPS3_MYOBR</name>
<dbReference type="Gene3D" id="1.10.10.1210">
    <property type="entry name" value="MAGE homology domain, winged helix WH2 motif"/>
    <property type="match status" value="1"/>
</dbReference>
<accession>S7NPS3</accession>
<feature type="compositionally biased region" description="Low complexity" evidence="1">
    <location>
        <begin position="59"/>
        <end position="81"/>
    </location>
</feature>
<dbReference type="SMART" id="SM01373">
    <property type="entry name" value="MAGE"/>
    <property type="match status" value="1"/>
</dbReference>
<dbReference type="AlphaFoldDB" id="S7NPS3"/>
<dbReference type="OrthoDB" id="205198at2759"/>
<evidence type="ECO:0000313" key="3">
    <source>
        <dbReference type="EMBL" id="EPQ19236.1"/>
    </source>
</evidence>
<dbReference type="PROSITE" id="PS50838">
    <property type="entry name" value="MAGE"/>
    <property type="match status" value="1"/>
</dbReference>
<dbReference type="KEGG" id="myb:102261952"/>
<evidence type="ECO:0000256" key="1">
    <source>
        <dbReference type="SAM" id="MobiDB-lite"/>
    </source>
</evidence>
<sequence>MAFPQKNPQSSPDQLPQTHSETQGLEVAQESKALEEACLSSHPEMPGNLKEAPDAAIPSTSQSAQSSSSSVSSSRKYGEGSSSEEEEDSTLEPEADPDPKNVPVDAEDENVASLVNFLLLKYQTKEIITKEDVLQIISQEYKDHFAEMFLRASERLEIIFGLEVKEVDPTNHCYAIFIKLGLTYDGMQPGEVGVPKTGILILILAVIFMKGNRATEQEIWDVLKVTGVYSGRKHHIFGEPRKLITKYFVKEDYLKYQQVPNSDPAQFEFLWGPRAIAETTKMQVLEFMAKVHGIDPSSFPSQYEDALQDEKDRAQARN</sequence>
<feature type="compositionally biased region" description="Acidic residues" evidence="1">
    <location>
        <begin position="82"/>
        <end position="96"/>
    </location>
</feature>
<dbReference type="FunFam" id="1.10.10.1210:FF:000001">
    <property type="entry name" value="melanoma-associated antigen D1"/>
    <property type="match status" value="1"/>
</dbReference>
<dbReference type="FunFam" id="1.10.10.1200:FF:000007">
    <property type="entry name" value="Melanoma-associated antigen C2"/>
    <property type="match status" value="1"/>
</dbReference>
<evidence type="ECO:0000259" key="2">
    <source>
        <dbReference type="PROSITE" id="PS50838"/>
    </source>
</evidence>
<dbReference type="Gene3D" id="1.10.10.1200">
    <property type="entry name" value="MAGE homology domain, winged helix WH1 motif"/>
    <property type="match status" value="1"/>
</dbReference>
<dbReference type="GO" id="GO:0000122">
    <property type="term" value="P:negative regulation of transcription by RNA polymerase II"/>
    <property type="evidence" value="ECO:0007669"/>
    <property type="project" value="TreeGrafter"/>
</dbReference>
<feature type="region of interest" description="Disordered" evidence="1">
    <location>
        <begin position="1"/>
        <end position="105"/>
    </location>
</feature>
<dbReference type="SMART" id="SM01392">
    <property type="entry name" value="MAGE_N"/>
    <property type="match status" value="1"/>
</dbReference>
<gene>
    <name evidence="3" type="ORF">D623_10004889</name>
</gene>
<evidence type="ECO:0000313" key="4">
    <source>
        <dbReference type="Proteomes" id="UP000052978"/>
    </source>
</evidence>
<dbReference type="PANTHER" id="PTHR11736">
    <property type="entry name" value="MELANOMA-ASSOCIATED ANTIGEN MAGE ANTIGEN"/>
    <property type="match status" value="1"/>
</dbReference>
<dbReference type="PANTHER" id="PTHR11736:SF145">
    <property type="entry name" value="MELANOMA-ASSOCIATED ANTIGEN B16"/>
    <property type="match status" value="1"/>
</dbReference>
<dbReference type="GO" id="GO:0005634">
    <property type="term" value="C:nucleus"/>
    <property type="evidence" value="ECO:0007669"/>
    <property type="project" value="TreeGrafter"/>
</dbReference>
<keyword evidence="4" id="KW-1185">Reference proteome</keyword>
<dbReference type="InterPro" id="IPR037445">
    <property type="entry name" value="MAGE"/>
</dbReference>
<dbReference type="InterPro" id="IPR002190">
    <property type="entry name" value="MHD_dom"/>
</dbReference>
<dbReference type="Pfam" id="PF01454">
    <property type="entry name" value="MAGE"/>
    <property type="match status" value="2"/>
</dbReference>
<dbReference type="InterPro" id="IPR021072">
    <property type="entry name" value="MAGE_N"/>
</dbReference>
<protein>
    <submittedName>
        <fullName evidence="3">Melanoma-associated antigen B16</fullName>
    </submittedName>
</protein>
<organism evidence="3 4">
    <name type="scientific">Myotis brandtii</name>
    <name type="common">Brandt's bat</name>
    <dbReference type="NCBI Taxonomy" id="109478"/>
    <lineage>
        <taxon>Eukaryota</taxon>
        <taxon>Metazoa</taxon>
        <taxon>Chordata</taxon>
        <taxon>Craniata</taxon>
        <taxon>Vertebrata</taxon>
        <taxon>Euteleostomi</taxon>
        <taxon>Mammalia</taxon>
        <taxon>Eutheria</taxon>
        <taxon>Laurasiatheria</taxon>
        <taxon>Chiroptera</taxon>
        <taxon>Yangochiroptera</taxon>
        <taxon>Vespertilionidae</taxon>
        <taxon>Myotis</taxon>
    </lineage>
</organism>
<dbReference type="InterPro" id="IPR041899">
    <property type="entry name" value="MAGE_WH2"/>
</dbReference>
<dbReference type="eggNOG" id="KOG4562">
    <property type="taxonomic scope" value="Eukaryota"/>
</dbReference>